<protein>
    <recommendedName>
        <fullName evidence="2">PepSY domain-containing protein</fullName>
    </recommendedName>
</protein>
<proteinExistence type="predicted"/>
<name>A0A265NCG9_9BACI</name>
<dbReference type="Proteomes" id="UP000216498">
    <property type="component" value="Unassembled WGS sequence"/>
</dbReference>
<keyword evidence="4" id="KW-1185">Reference proteome</keyword>
<comment type="caution">
    <text evidence="3">The sequence shown here is derived from an EMBL/GenBank/DDBJ whole genome shotgun (WGS) entry which is preliminary data.</text>
</comment>
<dbReference type="Gene3D" id="3.10.450.40">
    <property type="match status" value="2"/>
</dbReference>
<dbReference type="AlphaFoldDB" id="A0A265NCG9"/>
<dbReference type="OrthoDB" id="5361545at2"/>
<accession>A0A265NCG9</accession>
<evidence type="ECO:0000259" key="2">
    <source>
        <dbReference type="Pfam" id="PF03413"/>
    </source>
</evidence>
<dbReference type="RefSeq" id="WP_094885560.1">
    <property type="nucleotide sequence ID" value="NZ_NPMS01000003.1"/>
</dbReference>
<feature type="domain" description="PepSY" evidence="2">
    <location>
        <begin position="34"/>
        <end position="89"/>
    </location>
</feature>
<evidence type="ECO:0000256" key="1">
    <source>
        <dbReference type="SAM" id="MobiDB-lite"/>
    </source>
</evidence>
<organism evidence="3 4">
    <name type="scientific">Virgibacillus indicus</name>
    <dbReference type="NCBI Taxonomy" id="2024554"/>
    <lineage>
        <taxon>Bacteria</taxon>
        <taxon>Bacillati</taxon>
        <taxon>Bacillota</taxon>
        <taxon>Bacilli</taxon>
        <taxon>Bacillales</taxon>
        <taxon>Bacillaceae</taxon>
        <taxon>Virgibacillus</taxon>
    </lineage>
</organism>
<feature type="compositionally biased region" description="Basic and acidic residues" evidence="1">
    <location>
        <begin position="101"/>
        <end position="148"/>
    </location>
</feature>
<sequence length="218" mass="23953">MKKKIVMVLGTVAGLALLGFGIFQSGVSSANLELSSDEIREIVETQYPGEIIELGLEKDTANAYYAVKVESEGKTYDLRLDGNSGEIVSLEEAEKLTSNAEKADDKVDKQKDEKNDNSKKNNGESKKEDSDNAKDNQENTNSNDKKESSNSAIINSDKAREIALSQFSGTIENIERDEDDGQLIYEIEIVNGEDEAEIKINAYTGEVLVVDIDSEDDD</sequence>
<gene>
    <name evidence="3" type="ORF">CIL03_09180</name>
</gene>
<evidence type="ECO:0000313" key="3">
    <source>
        <dbReference type="EMBL" id="OZU89169.1"/>
    </source>
</evidence>
<feature type="region of interest" description="Disordered" evidence="1">
    <location>
        <begin position="92"/>
        <end position="154"/>
    </location>
</feature>
<reference evidence="3 4" key="1">
    <citation type="submission" date="2017-08" db="EMBL/GenBank/DDBJ databases">
        <title>Virgibacillus indicus sp. nov. and Virgibacillus profoundi sp. nov, two moderately halophilic bacteria isolated from marine sediment by using the Microfluidic Streak Plate.</title>
        <authorList>
            <person name="Xu B."/>
            <person name="Hu B."/>
            <person name="Wang J."/>
            <person name="Zhu Y."/>
            <person name="Huang L."/>
            <person name="Du W."/>
            <person name="Huang Y."/>
        </authorList>
    </citation>
    <scope>NUCLEOTIDE SEQUENCE [LARGE SCALE GENOMIC DNA]</scope>
    <source>
        <strain evidence="3 4">IO3-P2-C2</strain>
    </source>
</reference>
<dbReference type="Pfam" id="PF03413">
    <property type="entry name" value="PepSY"/>
    <property type="match status" value="2"/>
</dbReference>
<dbReference type="EMBL" id="NPMS01000003">
    <property type="protein sequence ID" value="OZU89169.1"/>
    <property type="molecule type" value="Genomic_DNA"/>
</dbReference>
<feature type="domain" description="PepSY" evidence="2">
    <location>
        <begin position="154"/>
        <end position="208"/>
    </location>
</feature>
<evidence type="ECO:0000313" key="4">
    <source>
        <dbReference type="Proteomes" id="UP000216498"/>
    </source>
</evidence>
<dbReference type="InterPro" id="IPR025711">
    <property type="entry name" value="PepSY"/>
</dbReference>